<evidence type="ECO:0000313" key="5">
    <source>
        <dbReference type="Proteomes" id="UP000199607"/>
    </source>
</evidence>
<dbReference type="InterPro" id="IPR006311">
    <property type="entry name" value="TAT_signal"/>
</dbReference>
<dbReference type="EMBL" id="FOTC01000009">
    <property type="protein sequence ID" value="SFL61298.1"/>
    <property type="molecule type" value="Genomic_DNA"/>
</dbReference>
<gene>
    <name evidence="4" type="ORF">SAMN04487950_4377</name>
</gene>
<evidence type="ECO:0000259" key="3">
    <source>
        <dbReference type="Pfam" id="PF07940"/>
    </source>
</evidence>
<dbReference type="InterPro" id="IPR008929">
    <property type="entry name" value="Chondroitin_lyas"/>
</dbReference>
<dbReference type="Pfam" id="PF07940">
    <property type="entry name" value="Hepar_II_III_C"/>
    <property type="match status" value="1"/>
</dbReference>
<dbReference type="Proteomes" id="UP000199607">
    <property type="component" value="Unassembled WGS sequence"/>
</dbReference>
<sequence length="1308" mass="143138">MAPNDTESGDPETTDSATDTERVLEALNPPLVRRDFLKTAGSGVLAALVSGTGSVAAQSPRKTRASYYTEAKRQAARENIAAYSWARSMRDRAVDVSETILEQFTLDDLWHYVGSQHIPRAAYLAEGTAGYYPWSSEWSVKYPASGVSYAAKPGRQWKSTNGEYTLPTNDFEAYRRSGLDDTGAFDPTRADDSLLVNEGHPEMGPTWGVDDGLGWVDEAGDLGPAGTRWAPVAWAHHWHVVYGVRALLDPLYKAYLYTDDERYARPVAVLLDRLADVYPDMDLQNTTYFTDGGYTERNGFPNPTHGGTGQGKQIGSIWESYWVKSVMKAYDAIFPALDVDSTLTAFLDQKTTQYPGLPAKNTTNAVRANIEEGFVKQMLPGVKNAQIRGNFGSHQQTLALSAVVQDDQGGYTDETLDFLFKAGELKKESDGTAFGHWYITGGGVLSRLLTDFDRDGFANEESVQYNGIVSGGLQGTADVLNGYTGYSNADLYQTPQFKRTFLTQSQLTYLDQYNPRLGDTAGAGKPGFGNMLSPDNLVRAYQTYENLELVKWIYLRNGKSTSGLRGSIFDPDPNAVSDDIDSVLSASGPLDLASTQLAGFGLTALRAGDTETGTGRGVWTYYGRNAYGPDSGYGTSHCHRDALNIGLFGHGLNLSPDLGYPEETGDWPKRWNWTSNTISHNTVVVDERTQDRQYVGSPTLFDHTDRVQVFDVESNDAYRETTQYRRTTGQVTVDAENSYVVDFFRVDGGDDHHFSFHGPAGPATQFEYSLRPGVSEFVVRQGSGGVGVSREHAYQGDWSTVVYDPSGGSYEWRGLAVATESTDRDVRVYVNAAPTGTYDYWQHAQAVYLGRDSTGRHVCAGVGNHGSGQDPRIGLYYPEDDEWVSYDSMADWEKDTWYALDVSVRGSTVDISLQSPTGGNVHATGSYQLPSETEQMVGIFGALGEGQTGELFFDGFTLDGAQLEFLDSEFGETRTVTMTGLSLTEQSEGTYAGIDVPKPGHGEDTAYNDAVGNGFNYLYDVERDTDPSAQFGVEWDVRDHWDTRSDNAEDVKLRLTMLTACDDVVLASGDPPQRWNNPETFKYLVAHRRVLGGSSTFQSVIEAYDGERFVESVTAVPVTSDDPTARAVRVTLTNGRTDYVASAPGHAGESTEHTVDGVFTFDGAFAVYSVDASGNHEHAYLLDGSTLTVAGETLLEQRSRIEGVVEDFTRSLSLDNELQIRVTNGAVDSQLLEGVVGSWVYADAVDERNGAYEIVGVENVTSTTATLKLGELTTVKQFSNPDNPNAGYEYLLRENGDVVIPSSATWSN</sequence>
<dbReference type="Gene3D" id="1.50.10.100">
    <property type="entry name" value="Chondroitin AC/alginate lyase"/>
    <property type="match status" value="1"/>
</dbReference>
<protein>
    <submittedName>
        <fullName evidence="4">Heparinase II/III-like protein</fullName>
    </submittedName>
</protein>
<accession>A0A1I4J3V1</accession>
<organism evidence="4 5">
    <name type="scientific">Halogranum rubrum</name>
    <dbReference type="NCBI Taxonomy" id="553466"/>
    <lineage>
        <taxon>Archaea</taxon>
        <taxon>Methanobacteriati</taxon>
        <taxon>Methanobacteriota</taxon>
        <taxon>Stenosarchaea group</taxon>
        <taxon>Halobacteria</taxon>
        <taxon>Halobacteriales</taxon>
        <taxon>Haloferacaceae</taxon>
    </lineage>
</organism>
<evidence type="ECO:0000313" key="4">
    <source>
        <dbReference type="EMBL" id="SFL61298.1"/>
    </source>
</evidence>
<comment type="subcellular location">
    <subcellularLocation>
        <location evidence="1">Cell envelope</location>
    </subcellularLocation>
</comment>
<evidence type="ECO:0000256" key="2">
    <source>
        <dbReference type="SAM" id="MobiDB-lite"/>
    </source>
</evidence>
<dbReference type="GO" id="GO:0016829">
    <property type="term" value="F:lyase activity"/>
    <property type="evidence" value="ECO:0007669"/>
    <property type="project" value="InterPro"/>
</dbReference>
<reference evidence="5" key="1">
    <citation type="submission" date="2016-10" db="EMBL/GenBank/DDBJ databases">
        <authorList>
            <person name="Varghese N."/>
            <person name="Submissions S."/>
        </authorList>
    </citation>
    <scope>NUCLEOTIDE SEQUENCE [LARGE SCALE GENOMIC DNA]</scope>
    <source>
        <strain evidence="5">CGMCC 1.7738</strain>
    </source>
</reference>
<feature type="region of interest" description="Disordered" evidence="2">
    <location>
        <begin position="1"/>
        <end position="20"/>
    </location>
</feature>
<dbReference type="RefSeq" id="WP_089872434.1">
    <property type="nucleotide sequence ID" value="NZ_FOTC01000009.1"/>
</dbReference>
<name>A0A1I4J3V1_9EURY</name>
<keyword evidence="5" id="KW-1185">Reference proteome</keyword>
<dbReference type="PROSITE" id="PS51318">
    <property type="entry name" value="TAT"/>
    <property type="match status" value="1"/>
</dbReference>
<dbReference type="InterPro" id="IPR012480">
    <property type="entry name" value="Hepar_II_III_C"/>
</dbReference>
<feature type="domain" description="Heparinase II/III-like C-terminal" evidence="3">
    <location>
        <begin position="631"/>
        <end position="782"/>
    </location>
</feature>
<proteinExistence type="predicted"/>
<evidence type="ECO:0000256" key="1">
    <source>
        <dbReference type="ARBA" id="ARBA00004196"/>
    </source>
</evidence>
<dbReference type="Gene3D" id="2.70.98.70">
    <property type="match status" value="2"/>
</dbReference>